<dbReference type="OrthoDB" id="8883818at2759"/>
<feature type="region of interest" description="Disordered" evidence="2">
    <location>
        <begin position="576"/>
        <end position="613"/>
    </location>
</feature>
<dbReference type="GO" id="GO:0003723">
    <property type="term" value="F:RNA binding"/>
    <property type="evidence" value="ECO:0007669"/>
    <property type="project" value="TreeGrafter"/>
</dbReference>
<proteinExistence type="predicted"/>
<reference evidence="3 4" key="1">
    <citation type="submission" date="2017-05" db="EMBL/GenBank/DDBJ databases">
        <title>Draft genome sequence of Elsinoe australis.</title>
        <authorList>
            <person name="Cheng Q."/>
        </authorList>
    </citation>
    <scope>NUCLEOTIDE SEQUENCE [LARGE SCALE GENOMIC DNA]</scope>
    <source>
        <strain evidence="3 4">NL1</strain>
    </source>
</reference>
<dbReference type="PANTHER" id="PTHR44163">
    <property type="entry name" value="U3 SMALL NUCLEOLAR RNA-ASSOCIATED PROTEIN 4 HOMOLOG"/>
    <property type="match status" value="1"/>
</dbReference>
<dbReference type="EMBL" id="NHZQ01000447">
    <property type="protein sequence ID" value="PSK34211.1"/>
    <property type="molecule type" value="Genomic_DNA"/>
</dbReference>
<dbReference type="Gene3D" id="2.130.10.10">
    <property type="entry name" value="YVTN repeat-like/Quinoprotein amine dehydrogenase"/>
    <property type="match status" value="3"/>
</dbReference>
<dbReference type="PANTHER" id="PTHR44163:SF1">
    <property type="entry name" value="U3 SMALL NUCLEOLAR RNA-ASSOCIATED PROTEIN 4 HOMOLOG"/>
    <property type="match status" value="1"/>
</dbReference>
<comment type="caution">
    <text evidence="3">The sequence shown here is derived from an EMBL/GenBank/DDBJ whole genome shotgun (WGS) entry which is preliminary data.</text>
</comment>
<accession>A0A2P7YE10</accession>
<dbReference type="Pfam" id="PF00400">
    <property type="entry name" value="WD40"/>
    <property type="match status" value="1"/>
</dbReference>
<dbReference type="InterPro" id="IPR015943">
    <property type="entry name" value="WD40/YVTN_repeat-like_dom_sf"/>
</dbReference>
<gene>
    <name evidence="3" type="ORF">B9Z65_8537</name>
</gene>
<dbReference type="GO" id="GO:0034455">
    <property type="term" value="C:t-UTP complex"/>
    <property type="evidence" value="ECO:0007669"/>
    <property type="project" value="TreeGrafter"/>
</dbReference>
<keyword evidence="1" id="KW-0853">WD repeat</keyword>
<feature type="region of interest" description="Disordered" evidence="2">
    <location>
        <begin position="746"/>
        <end position="765"/>
    </location>
</feature>
<dbReference type="SMART" id="SM00320">
    <property type="entry name" value="WD40"/>
    <property type="match status" value="5"/>
</dbReference>
<feature type="compositionally biased region" description="Basic and acidic residues" evidence="2">
    <location>
        <begin position="828"/>
        <end position="847"/>
    </location>
</feature>
<dbReference type="Proteomes" id="UP000243723">
    <property type="component" value="Unassembled WGS sequence"/>
</dbReference>
<feature type="compositionally biased region" description="Basic residues" evidence="2">
    <location>
        <begin position="583"/>
        <end position="597"/>
    </location>
</feature>
<name>A0A2P7YE10_9PEZI</name>
<feature type="region of interest" description="Disordered" evidence="2">
    <location>
        <begin position="770"/>
        <end position="847"/>
    </location>
</feature>
<evidence type="ECO:0000256" key="2">
    <source>
        <dbReference type="SAM" id="MobiDB-lite"/>
    </source>
</evidence>
<dbReference type="PROSITE" id="PS50082">
    <property type="entry name" value="WD_REPEATS_2"/>
    <property type="match status" value="1"/>
</dbReference>
<evidence type="ECO:0000313" key="3">
    <source>
        <dbReference type="EMBL" id="PSK34211.1"/>
    </source>
</evidence>
<feature type="compositionally biased region" description="Acidic residues" evidence="2">
    <location>
        <begin position="602"/>
        <end position="613"/>
    </location>
</feature>
<dbReference type="GO" id="GO:0000462">
    <property type="term" value="P:maturation of SSU-rRNA from tricistronic rRNA transcript (SSU-rRNA, 5.8S rRNA, LSU-rRNA)"/>
    <property type="evidence" value="ECO:0007669"/>
    <property type="project" value="InterPro"/>
</dbReference>
<dbReference type="InterPro" id="IPR036322">
    <property type="entry name" value="WD40_repeat_dom_sf"/>
</dbReference>
<dbReference type="InterPro" id="IPR046351">
    <property type="entry name" value="UTP4"/>
</dbReference>
<keyword evidence="4" id="KW-1185">Reference proteome</keyword>
<dbReference type="AlphaFoldDB" id="A0A2P7YE10"/>
<dbReference type="GO" id="GO:0030686">
    <property type="term" value="C:90S preribosome"/>
    <property type="evidence" value="ECO:0007669"/>
    <property type="project" value="InterPro"/>
</dbReference>
<dbReference type="GO" id="GO:0032040">
    <property type="term" value="C:small-subunit processome"/>
    <property type="evidence" value="ECO:0007669"/>
    <property type="project" value="TreeGrafter"/>
</dbReference>
<dbReference type="STRING" id="40998.A0A2P7YE10"/>
<dbReference type="SUPFAM" id="SSF82171">
    <property type="entry name" value="DPP6 N-terminal domain-like"/>
    <property type="match status" value="1"/>
</dbReference>
<evidence type="ECO:0000256" key="1">
    <source>
        <dbReference type="PROSITE-ProRule" id="PRU00221"/>
    </source>
</evidence>
<organism evidence="3 4">
    <name type="scientific">Elsinoe australis</name>
    <dbReference type="NCBI Taxonomy" id="40998"/>
    <lineage>
        <taxon>Eukaryota</taxon>
        <taxon>Fungi</taxon>
        <taxon>Dikarya</taxon>
        <taxon>Ascomycota</taxon>
        <taxon>Pezizomycotina</taxon>
        <taxon>Dothideomycetes</taxon>
        <taxon>Dothideomycetidae</taxon>
        <taxon>Myriangiales</taxon>
        <taxon>Elsinoaceae</taxon>
        <taxon>Elsinoe</taxon>
    </lineage>
</organism>
<dbReference type="InterPro" id="IPR001680">
    <property type="entry name" value="WD40_rpt"/>
</dbReference>
<dbReference type="SUPFAM" id="SSF50978">
    <property type="entry name" value="WD40 repeat-like"/>
    <property type="match status" value="1"/>
</dbReference>
<feature type="repeat" description="WD" evidence="1">
    <location>
        <begin position="269"/>
        <end position="310"/>
    </location>
</feature>
<sequence length="918" mass="100701">MDIHRSRFVPYPASPINAIAFSRTNDKDVPDPKPALKLAIGRADGSIEMWSTERGDWVQETVLPGGEGRSIEALVWTQDPGETDLSGNSIVGQLRLFSIGSSASVTEWNLNTGLPQRVSTGNFSEVWCIAAQPRQKLGYAAKEGEWTGQDIVAGCGDGTLAVLSTAENDLTFKRFLARSGSKKTRCMSVTWQNRDRIVAGFSDSTIRIYDARSGSVLRSMSLGAGLQGASKNVLVWRVKCLPNGDIVSADSNGEVVFWDGRSYSMMQRISGHASDCLDLVTSSDGQTVFSGGIDGKVAVYKIAERDNNKRKWAKLSHRRMHQGDIKSMAVYDAKQLSVVVTGGADTVPSVAPLRQLNKENHRRLPGLPQNQPLVSAPDARLLLSWWDRSIYIWQIGHQESIALGPSARNRKLVGGVTIKGEDNISSASISKDGRLLVVSTFKTTKLFQLRPSRHASDPRLRCRAIPLPSEASNEGSRIVAISPDGKWLTTVSTTNEIKILRVIPSVEDPKHLSVLPQVAELEGVHRKTSTSLGLGKYERTITRLAFSSNSTLFCVTNLAGHIDTFSLTGELSGSAPAAERVKPVKTRGKKTPVKKRASNSDSDSDSSSEDEDDLPLSFYGQVWGLHPEAQKLPKLDSQALVFTFHPEPGLEGNLFVVTQHHQIHEFDTTKGKLSEWSKRNPTGVLPQEFRGIKERAMGLVWDWDNSKTLAETANDSSRQARIWLYGSSWMGMLDISQDFGTSKALSAAGESGEEGQQVVLSGKRKRITEEEKWEKRFGGQKRRKGKSGAGDEMQDEEKGGMPTRSSGQADSEDEDEDLMDVDADEELGPLRKADESEAEDGSGRELDGEQRRRWWCTYKYRPILGLVSLGKGSNVITNGAAITSGDDSAKHVTDGAVAEPLEVVLVERPHWDLEHLKK</sequence>
<protein>
    <submittedName>
        <fullName evidence="3">Uncharacterized protein</fullName>
    </submittedName>
</protein>
<evidence type="ECO:0000313" key="4">
    <source>
        <dbReference type="Proteomes" id="UP000243723"/>
    </source>
</evidence>
<feature type="compositionally biased region" description="Acidic residues" evidence="2">
    <location>
        <begin position="810"/>
        <end position="827"/>
    </location>
</feature>